<evidence type="ECO:0000313" key="2">
    <source>
        <dbReference type="EMBL" id="KAJ4246849.1"/>
    </source>
</evidence>
<protein>
    <submittedName>
        <fullName evidence="2">Uncharacterized protein</fullName>
    </submittedName>
</protein>
<feature type="region of interest" description="Disordered" evidence="1">
    <location>
        <begin position="212"/>
        <end position="236"/>
    </location>
</feature>
<feature type="compositionally biased region" description="Polar residues" evidence="1">
    <location>
        <begin position="1"/>
        <end position="15"/>
    </location>
</feature>
<evidence type="ECO:0000313" key="3">
    <source>
        <dbReference type="Proteomes" id="UP001152049"/>
    </source>
</evidence>
<feature type="region of interest" description="Disordered" evidence="1">
    <location>
        <begin position="1"/>
        <end position="91"/>
    </location>
</feature>
<dbReference type="Proteomes" id="UP001152049">
    <property type="component" value="Unassembled WGS sequence"/>
</dbReference>
<proteinExistence type="predicted"/>
<dbReference type="EMBL" id="JAOQAZ010000041">
    <property type="protein sequence ID" value="KAJ4246849.1"/>
    <property type="molecule type" value="Genomic_DNA"/>
</dbReference>
<reference evidence="2" key="1">
    <citation type="submission" date="2022-09" db="EMBL/GenBank/DDBJ databases">
        <title>Fusarium specimens isolated from Avocado Roots.</title>
        <authorList>
            <person name="Stajich J."/>
            <person name="Roper C."/>
            <person name="Heimlech-Rivalta G."/>
        </authorList>
    </citation>
    <scope>NUCLEOTIDE SEQUENCE</scope>
    <source>
        <strain evidence="2">CF00136</strain>
    </source>
</reference>
<gene>
    <name evidence="2" type="ORF">NW762_013401</name>
</gene>
<comment type="caution">
    <text evidence="2">The sequence shown here is derived from an EMBL/GenBank/DDBJ whole genome shotgun (WGS) entry which is preliminary data.</text>
</comment>
<keyword evidence="3" id="KW-1185">Reference proteome</keyword>
<evidence type="ECO:0000256" key="1">
    <source>
        <dbReference type="SAM" id="MobiDB-lite"/>
    </source>
</evidence>
<feature type="compositionally biased region" description="Basic and acidic residues" evidence="1">
    <location>
        <begin position="27"/>
        <end position="51"/>
    </location>
</feature>
<sequence>MSGQRNAAPSESSFGDESIVSVVGDSTNDKWDALSEHTRNKIKEWDYKRNNEAAGQATPRPLSHPSQPPQGPLSQASPQAGPSGAPKDLDGFSVASLKTNASKMPRAPLERTLEDIAAQVKASPVIRAKCMKTLRKNGWIAEAKSKGKGVNRNEGIGSSEAVMVLQKQLQNALEQRNIHSMKCMQWDYDVPRISSRIQAGLALQSLEAGNKHGEVASVGKDNDTDDKDDWEGKRTV</sequence>
<name>A0A9W8VAD9_9HYPO</name>
<organism evidence="2 3">
    <name type="scientific">Fusarium torreyae</name>
    <dbReference type="NCBI Taxonomy" id="1237075"/>
    <lineage>
        <taxon>Eukaryota</taxon>
        <taxon>Fungi</taxon>
        <taxon>Dikarya</taxon>
        <taxon>Ascomycota</taxon>
        <taxon>Pezizomycotina</taxon>
        <taxon>Sordariomycetes</taxon>
        <taxon>Hypocreomycetidae</taxon>
        <taxon>Hypocreales</taxon>
        <taxon>Nectriaceae</taxon>
        <taxon>Fusarium</taxon>
    </lineage>
</organism>
<dbReference type="AlphaFoldDB" id="A0A9W8VAD9"/>
<accession>A0A9W8VAD9</accession>